<comment type="subunit">
    <text evidence="3">Monomer.</text>
</comment>
<dbReference type="SUPFAM" id="SSF89392">
    <property type="entry name" value="Prokaryotic lipoproteins and lipoprotein localization factors"/>
    <property type="match status" value="1"/>
</dbReference>
<protein>
    <recommendedName>
        <fullName evidence="4">Outer-membrane lipoprotein LolB</fullName>
    </recommendedName>
</protein>
<keyword evidence="5" id="KW-0813">Transport</keyword>
<evidence type="ECO:0000256" key="11">
    <source>
        <dbReference type="ARBA" id="ARBA00023237"/>
    </source>
</evidence>
<accession>A0ABU6K454</accession>
<evidence type="ECO:0000256" key="7">
    <source>
        <dbReference type="ARBA" id="ARBA00022927"/>
    </source>
</evidence>
<keyword evidence="14" id="KW-1185">Reference proteome</keyword>
<keyword evidence="6" id="KW-0732">Signal</keyword>
<comment type="similarity">
    <text evidence="2">Belongs to the LolB family.</text>
</comment>
<reference evidence="13 14" key="1">
    <citation type="submission" date="2024-01" db="EMBL/GenBank/DDBJ databases">
        <title>Uliginosibacterium soil sp. nov.</title>
        <authorList>
            <person name="Lv Y."/>
        </authorList>
    </citation>
    <scope>NUCLEOTIDE SEQUENCE [LARGE SCALE GENOMIC DNA]</scope>
    <source>
        <strain evidence="13 14">H3</strain>
    </source>
</reference>
<keyword evidence="10" id="KW-0143">Chaperone</keyword>
<dbReference type="InterPro" id="IPR004565">
    <property type="entry name" value="OM_lipoprot_LolB"/>
</dbReference>
<keyword evidence="7" id="KW-0653">Protein transport</keyword>
<name>A0ABU6K454_9RHOO</name>
<dbReference type="InterPro" id="IPR029046">
    <property type="entry name" value="LolA/LolB/LppX"/>
</dbReference>
<keyword evidence="12 13" id="KW-0449">Lipoprotein</keyword>
<evidence type="ECO:0000256" key="4">
    <source>
        <dbReference type="ARBA" id="ARBA00016202"/>
    </source>
</evidence>
<comment type="caution">
    <text evidence="13">The sequence shown here is derived from an EMBL/GenBank/DDBJ whole genome shotgun (WGS) entry which is preliminary data.</text>
</comment>
<sequence length="181" mass="19685">MLCVGLLTACASAPPPPVAIPPRPARESIQRFGLSGRAIIRQSARADTMRLTWEHSVAEDAIGFSSSLGMVVAELQRNASGARWMTADGERFEARSADQLMARITDQPVPLEALSRWVVGRVGNGATATRDAKGRLLEAVDQGWSVRVLSYETELPEALPSTIEVEHGALRIRLAIEEWVL</sequence>
<evidence type="ECO:0000256" key="9">
    <source>
        <dbReference type="ARBA" id="ARBA00023139"/>
    </source>
</evidence>
<dbReference type="EMBL" id="JAYXHS010000001">
    <property type="protein sequence ID" value="MEC5385843.1"/>
    <property type="molecule type" value="Genomic_DNA"/>
</dbReference>
<evidence type="ECO:0000313" key="14">
    <source>
        <dbReference type="Proteomes" id="UP001331561"/>
    </source>
</evidence>
<keyword evidence="11" id="KW-0998">Cell outer membrane</keyword>
<dbReference type="Gene3D" id="2.50.20.10">
    <property type="entry name" value="Lipoprotein localisation LolA/LolB/LppX"/>
    <property type="match status" value="1"/>
</dbReference>
<evidence type="ECO:0000256" key="12">
    <source>
        <dbReference type="ARBA" id="ARBA00023288"/>
    </source>
</evidence>
<gene>
    <name evidence="13" type="ORF">VVD49_08910</name>
</gene>
<comment type="subcellular location">
    <subcellularLocation>
        <location evidence="1">Cell outer membrane</location>
        <topology evidence="1">Lipid-anchor</topology>
    </subcellularLocation>
</comment>
<keyword evidence="8" id="KW-0472">Membrane</keyword>
<dbReference type="RefSeq" id="WP_327598958.1">
    <property type="nucleotide sequence ID" value="NZ_JAYXHS010000001.1"/>
</dbReference>
<organism evidence="13 14">
    <name type="scientific">Uliginosibacterium silvisoli</name>
    <dbReference type="NCBI Taxonomy" id="3114758"/>
    <lineage>
        <taxon>Bacteria</taxon>
        <taxon>Pseudomonadati</taxon>
        <taxon>Pseudomonadota</taxon>
        <taxon>Betaproteobacteria</taxon>
        <taxon>Rhodocyclales</taxon>
        <taxon>Zoogloeaceae</taxon>
        <taxon>Uliginosibacterium</taxon>
    </lineage>
</organism>
<keyword evidence="9" id="KW-0564">Palmitate</keyword>
<evidence type="ECO:0000256" key="1">
    <source>
        <dbReference type="ARBA" id="ARBA00004459"/>
    </source>
</evidence>
<evidence type="ECO:0000256" key="8">
    <source>
        <dbReference type="ARBA" id="ARBA00023136"/>
    </source>
</evidence>
<evidence type="ECO:0000313" key="13">
    <source>
        <dbReference type="EMBL" id="MEC5385843.1"/>
    </source>
</evidence>
<dbReference type="CDD" id="cd16326">
    <property type="entry name" value="LolB"/>
    <property type="match status" value="1"/>
</dbReference>
<proteinExistence type="inferred from homology"/>
<dbReference type="Pfam" id="PF03550">
    <property type="entry name" value="LolB"/>
    <property type="match status" value="1"/>
</dbReference>
<evidence type="ECO:0000256" key="6">
    <source>
        <dbReference type="ARBA" id="ARBA00022729"/>
    </source>
</evidence>
<evidence type="ECO:0000256" key="10">
    <source>
        <dbReference type="ARBA" id="ARBA00023186"/>
    </source>
</evidence>
<evidence type="ECO:0000256" key="2">
    <source>
        <dbReference type="ARBA" id="ARBA00009696"/>
    </source>
</evidence>
<evidence type="ECO:0000256" key="5">
    <source>
        <dbReference type="ARBA" id="ARBA00022448"/>
    </source>
</evidence>
<evidence type="ECO:0000256" key="3">
    <source>
        <dbReference type="ARBA" id="ARBA00011245"/>
    </source>
</evidence>
<dbReference type="Proteomes" id="UP001331561">
    <property type="component" value="Unassembled WGS sequence"/>
</dbReference>